<evidence type="ECO:0000313" key="8">
    <source>
        <dbReference type="Proteomes" id="UP000070054"/>
    </source>
</evidence>
<dbReference type="Gene3D" id="1.20.1740.10">
    <property type="entry name" value="Amino acid/polyamine transporter I"/>
    <property type="match status" value="1"/>
</dbReference>
<feature type="transmembrane region" description="Helical" evidence="5">
    <location>
        <begin position="771"/>
        <end position="792"/>
    </location>
</feature>
<dbReference type="SUPFAM" id="SSF55785">
    <property type="entry name" value="PYP-like sensor domain (PAS domain)"/>
    <property type="match status" value="1"/>
</dbReference>
<dbReference type="Gene3D" id="3.30.450.20">
    <property type="entry name" value="PAS domain"/>
    <property type="match status" value="1"/>
</dbReference>
<dbReference type="GO" id="GO:0015179">
    <property type="term" value="F:L-amino acid transmembrane transporter activity"/>
    <property type="evidence" value="ECO:0007669"/>
    <property type="project" value="TreeGrafter"/>
</dbReference>
<gene>
    <name evidence="7" type="ORF">CNYM01_04850</name>
</gene>
<evidence type="ECO:0000256" key="3">
    <source>
        <dbReference type="ARBA" id="ARBA00022989"/>
    </source>
</evidence>
<dbReference type="SUPFAM" id="SSF55781">
    <property type="entry name" value="GAF domain-like"/>
    <property type="match status" value="2"/>
</dbReference>
<keyword evidence="8" id="KW-1185">Reference proteome</keyword>
<dbReference type="PANTHER" id="PTHR11785:SF402">
    <property type="entry name" value="AMINO ACID TRANSPORTER (EUROFUNG)"/>
    <property type="match status" value="1"/>
</dbReference>
<evidence type="ECO:0000256" key="1">
    <source>
        <dbReference type="ARBA" id="ARBA00004141"/>
    </source>
</evidence>
<dbReference type="Pfam" id="PF13520">
    <property type="entry name" value="AA_permease_2"/>
    <property type="match status" value="1"/>
</dbReference>
<dbReference type="InterPro" id="IPR043150">
    <property type="entry name" value="Phytochrome_PHY_sf"/>
</dbReference>
<feature type="transmembrane region" description="Helical" evidence="5">
    <location>
        <begin position="984"/>
        <end position="1001"/>
    </location>
</feature>
<dbReference type="Pfam" id="PF01590">
    <property type="entry name" value="GAF"/>
    <property type="match status" value="1"/>
</dbReference>
<dbReference type="InterPro" id="IPR016132">
    <property type="entry name" value="Phyto_chromo_attachment"/>
</dbReference>
<dbReference type="InterPro" id="IPR050598">
    <property type="entry name" value="AminoAcid_Transporter"/>
</dbReference>
<keyword evidence="3 5" id="KW-1133">Transmembrane helix</keyword>
<feature type="transmembrane region" description="Helical" evidence="5">
    <location>
        <begin position="804"/>
        <end position="825"/>
    </location>
</feature>
<dbReference type="AlphaFoldDB" id="A0A135UXK3"/>
<evidence type="ECO:0000256" key="5">
    <source>
        <dbReference type="SAM" id="Phobius"/>
    </source>
</evidence>
<dbReference type="OrthoDB" id="10062876at2759"/>
<dbReference type="PANTHER" id="PTHR11785">
    <property type="entry name" value="AMINO ACID TRANSPORTER"/>
    <property type="match status" value="1"/>
</dbReference>
<dbReference type="Gene3D" id="3.30.450.40">
    <property type="match status" value="1"/>
</dbReference>
<sequence>MAQYARSIDDDVQVHQNLDNLLEPASNTTQNFGFLVALIVNEDNVSRLVVNCTSDNSAIFTGYSPDDLFGLEDFGSILERDNVGTLMARLGLLREEKSNVGAIGGRAVFNLSIIHKQGETTRFWCSMHLIRHSSGPETIVCEFEPHEDGSATPVGQRSYTSDVVTKTPRMSRRVGKDGVELSTMQAIGIMSEIQASFAAIAGLAAVPDTIVATVEEVTGFDRVVLYRIDEFMAITILDTSDREWQGSQRCIHFTRPPRASNVNHQLPFPSQLRILHDRNANPARLVYRSTALHQHGPIHLDRSYLNRASPTFFKELAAEDSKARSFLTIPVNAFGKRWGLVVCYGYSPEGTRIPMSKRQMCEFIGSTSGVAIERLSYASMLGHVESSQARRESIRYPTEGTAASQDLLRLFGADFALTSTRGEIGRLGEPSKELYQEATAIVRRIQPYRSESVIISTDVAAELPDVGIAASARTISGLLWAPLSTSSGDFVVFFRFKQPTSAVLRDGTSSSLGGDPQPATQLALQWSDKQVRMATALGSLGRHLPLSQMPKQSTSVTVQSVLSLARIEPHVYSAVGSIVESLDDTMQNLGEQHAAISPLIEAMRRRYDDPGVHSGGRYSGGRYSGGRYSGGIHPGAFHLTPDGGRQALGDWAASCQAPVVQVNGGYIGWMVKADPASRPAQCLDDLFEAPAPSFKLPHSLDISPDLLIQLATVPRWQAEENGKMPSNTQSEDAAERPLLADPHHEYGGTDGPEPPVLIAEERGAGTFSKNLGAVEAFAIVISIVIGSGVFTSPGSIDTNVPSPGAALVVWLVGGVLAWTGASTMAELGTAIPGGVQPFLQHIYGDVFGFLAAWTWIVAVMPATLAILSIVFVESIYSAGGVTDQAGTLPHKLFSILILVVMNGANSISTKASTRLNNLFVVTKFTSIFAVVLAGIVVVILQVSDHDRDVGGRDWFNKPWFGNRKTSLPGGGELDWNKVGTWDMLGYYSAALYGALWAYSGWDKAVYVSAELQQPARQLPLAINTAVPTIILCFIAANAAYYILLPWNVVASTDSVAVTAINRLLGPAFGIVAAVLICLVVAGSLLGNSFVAGRMTVAASNFNWLPKFLGFVGRVGFKSEENTPADSSADVSSGPAHARSDAPLNALLLSTILSALYILFGNFRALLTFNGLGEYTFFFLTVLGAVILRVREPKLRRPYKPFVLIPVVFALVSGFVVVRGAIFAPVQALILIVLWIVGLGFYWARRKYYAHCNRADH</sequence>
<dbReference type="Proteomes" id="UP000070054">
    <property type="component" value="Unassembled WGS sequence"/>
</dbReference>
<feature type="transmembrane region" description="Helical" evidence="5">
    <location>
        <begin position="846"/>
        <end position="872"/>
    </location>
</feature>
<proteinExistence type="predicted"/>
<dbReference type="FunFam" id="1.20.1740.10:FF:000042">
    <property type="entry name" value="Similar to amino acid transporter"/>
    <property type="match status" value="1"/>
</dbReference>
<organism evidence="7 8">
    <name type="scientific">Colletotrichum nymphaeae SA-01</name>
    <dbReference type="NCBI Taxonomy" id="1460502"/>
    <lineage>
        <taxon>Eukaryota</taxon>
        <taxon>Fungi</taxon>
        <taxon>Dikarya</taxon>
        <taxon>Ascomycota</taxon>
        <taxon>Pezizomycotina</taxon>
        <taxon>Sordariomycetes</taxon>
        <taxon>Hypocreomycetidae</taxon>
        <taxon>Glomerellales</taxon>
        <taxon>Glomerellaceae</taxon>
        <taxon>Colletotrichum</taxon>
        <taxon>Colletotrichum acutatum species complex</taxon>
    </lineage>
</organism>
<feature type="domain" description="Phytochrome chromophore attachment site" evidence="6">
    <location>
        <begin position="202"/>
        <end position="366"/>
    </location>
</feature>
<name>A0A135UXK3_9PEZI</name>
<feature type="transmembrane region" description="Helical" evidence="5">
    <location>
        <begin position="1201"/>
        <end position="1221"/>
    </location>
</feature>
<feature type="transmembrane region" description="Helical" evidence="5">
    <location>
        <begin position="1022"/>
        <end position="1043"/>
    </location>
</feature>
<protein>
    <recommendedName>
        <fullName evidence="6">Phytochrome chromophore attachment site domain-containing protein</fullName>
    </recommendedName>
</protein>
<accession>A0A135UXK3</accession>
<keyword evidence="2 5" id="KW-0812">Transmembrane</keyword>
<feature type="transmembrane region" description="Helical" evidence="5">
    <location>
        <begin position="1063"/>
        <end position="1085"/>
    </location>
</feature>
<dbReference type="PROSITE" id="PS50046">
    <property type="entry name" value="PHYTOCHROME_2"/>
    <property type="match status" value="1"/>
</dbReference>
<dbReference type="InterPro" id="IPR002293">
    <property type="entry name" value="AA/rel_permease1"/>
</dbReference>
<evidence type="ECO:0000256" key="2">
    <source>
        <dbReference type="ARBA" id="ARBA00022692"/>
    </source>
</evidence>
<reference evidence="7 8" key="1">
    <citation type="submission" date="2014-02" db="EMBL/GenBank/DDBJ databases">
        <title>The genome sequence of Colletotrichum nymphaeae SA-01.</title>
        <authorList>
            <person name="Baroncelli R."/>
            <person name="Thon M.R."/>
        </authorList>
    </citation>
    <scope>NUCLEOTIDE SEQUENCE [LARGE SCALE GENOMIC DNA]</scope>
    <source>
        <strain evidence="7 8">SA-01</strain>
    </source>
</reference>
<feature type="transmembrane region" description="Helical" evidence="5">
    <location>
        <begin position="920"/>
        <end position="942"/>
    </location>
</feature>
<keyword evidence="4 5" id="KW-0472">Membrane</keyword>
<comment type="subcellular location">
    <subcellularLocation>
        <location evidence="1">Membrane</location>
        <topology evidence="1">Multi-pass membrane protein</topology>
    </subcellularLocation>
</comment>
<dbReference type="GO" id="GO:0016020">
    <property type="term" value="C:membrane"/>
    <property type="evidence" value="ECO:0007669"/>
    <property type="project" value="UniProtKB-SubCell"/>
</dbReference>
<dbReference type="EMBL" id="JEMN01000025">
    <property type="protein sequence ID" value="KXH65129.1"/>
    <property type="molecule type" value="Genomic_DNA"/>
</dbReference>
<dbReference type="InterPro" id="IPR029016">
    <property type="entry name" value="GAF-like_dom_sf"/>
</dbReference>
<feature type="transmembrane region" description="Helical" evidence="5">
    <location>
        <begin position="1171"/>
        <end position="1189"/>
    </location>
</feature>
<feature type="transmembrane region" description="Helical" evidence="5">
    <location>
        <begin position="1227"/>
        <end position="1243"/>
    </location>
</feature>
<feature type="transmembrane region" description="Helical" evidence="5">
    <location>
        <begin position="1141"/>
        <end position="1159"/>
    </location>
</feature>
<dbReference type="InterPro" id="IPR035965">
    <property type="entry name" value="PAS-like_dom_sf"/>
</dbReference>
<evidence type="ECO:0000259" key="6">
    <source>
        <dbReference type="PROSITE" id="PS50046"/>
    </source>
</evidence>
<evidence type="ECO:0000313" key="7">
    <source>
        <dbReference type="EMBL" id="KXH65129.1"/>
    </source>
</evidence>
<dbReference type="Gene3D" id="3.30.450.270">
    <property type="match status" value="1"/>
</dbReference>
<comment type="caution">
    <text evidence="7">The sequence shown here is derived from an EMBL/GenBank/DDBJ whole genome shotgun (WGS) entry which is preliminary data.</text>
</comment>
<evidence type="ECO:0000256" key="4">
    <source>
        <dbReference type="ARBA" id="ARBA00023136"/>
    </source>
</evidence>
<dbReference type="InterPro" id="IPR003018">
    <property type="entry name" value="GAF"/>
</dbReference>